<feature type="domain" description="Aminopeptidase N-like N-terminal" evidence="1">
    <location>
        <begin position="66"/>
        <end position="135"/>
    </location>
</feature>
<feature type="domain" description="Aminopeptidase N-like N-terminal" evidence="1">
    <location>
        <begin position="182"/>
        <end position="290"/>
    </location>
</feature>
<proteinExistence type="predicted"/>
<name>A0AAN8FQ24_TRICO</name>
<dbReference type="SUPFAM" id="SSF63737">
    <property type="entry name" value="Leukotriene A4 hydrolase N-terminal domain"/>
    <property type="match status" value="1"/>
</dbReference>
<dbReference type="GO" id="GO:0005737">
    <property type="term" value="C:cytoplasm"/>
    <property type="evidence" value="ECO:0007669"/>
    <property type="project" value="TreeGrafter"/>
</dbReference>
<dbReference type="InterPro" id="IPR050344">
    <property type="entry name" value="Peptidase_M1_aminopeptidases"/>
</dbReference>
<dbReference type="GO" id="GO:0008270">
    <property type="term" value="F:zinc ion binding"/>
    <property type="evidence" value="ECO:0007669"/>
    <property type="project" value="TreeGrafter"/>
</dbReference>
<evidence type="ECO:0000259" key="1">
    <source>
        <dbReference type="Pfam" id="PF17900"/>
    </source>
</evidence>
<dbReference type="InterPro" id="IPR045357">
    <property type="entry name" value="Aminopeptidase_N-like_N"/>
</dbReference>
<protein>
    <recommendedName>
        <fullName evidence="1">Aminopeptidase N-like N-terminal domain-containing protein</fullName>
    </recommendedName>
</protein>
<dbReference type="GO" id="GO:0006508">
    <property type="term" value="P:proteolysis"/>
    <property type="evidence" value="ECO:0007669"/>
    <property type="project" value="TreeGrafter"/>
</dbReference>
<dbReference type="PANTHER" id="PTHR11533:SF201">
    <property type="entry name" value="AMINOPEPTIDASE-LIKE PROTEIN AC3.5"/>
    <property type="match status" value="1"/>
</dbReference>
<accession>A0AAN8FQ24</accession>
<dbReference type="PANTHER" id="PTHR11533">
    <property type="entry name" value="PROTEASE M1 ZINC METALLOPROTEASE"/>
    <property type="match status" value="1"/>
</dbReference>
<dbReference type="EMBL" id="WIXE01014582">
    <property type="protein sequence ID" value="KAK5974170.1"/>
    <property type="molecule type" value="Genomic_DNA"/>
</dbReference>
<dbReference type="GO" id="GO:0042277">
    <property type="term" value="F:peptide binding"/>
    <property type="evidence" value="ECO:0007669"/>
    <property type="project" value="TreeGrafter"/>
</dbReference>
<dbReference type="GO" id="GO:0005615">
    <property type="term" value="C:extracellular space"/>
    <property type="evidence" value="ECO:0007669"/>
    <property type="project" value="TreeGrafter"/>
</dbReference>
<organism evidence="2 3">
    <name type="scientific">Trichostrongylus colubriformis</name>
    <name type="common">Black scour worm</name>
    <dbReference type="NCBI Taxonomy" id="6319"/>
    <lineage>
        <taxon>Eukaryota</taxon>
        <taxon>Metazoa</taxon>
        <taxon>Ecdysozoa</taxon>
        <taxon>Nematoda</taxon>
        <taxon>Chromadorea</taxon>
        <taxon>Rhabditida</taxon>
        <taxon>Rhabditina</taxon>
        <taxon>Rhabditomorpha</taxon>
        <taxon>Strongyloidea</taxon>
        <taxon>Trichostrongylidae</taxon>
        <taxon>Trichostrongylus</taxon>
    </lineage>
</organism>
<dbReference type="GO" id="GO:0043171">
    <property type="term" value="P:peptide catabolic process"/>
    <property type="evidence" value="ECO:0007669"/>
    <property type="project" value="TreeGrafter"/>
</dbReference>
<comment type="caution">
    <text evidence="2">The sequence shown here is derived from an EMBL/GenBank/DDBJ whole genome shotgun (WGS) entry which is preliminary data.</text>
</comment>
<keyword evidence="3" id="KW-1185">Reference proteome</keyword>
<dbReference type="AlphaFoldDB" id="A0AAN8FQ24"/>
<evidence type="ECO:0000313" key="3">
    <source>
        <dbReference type="Proteomes" id="UP001331761"/>
    </source>
</evidence>
<dbReference type="Pfam" id="PF17900">
    <property type="entry name" value="Peptidase_M1_N"/>
    <property type="match status" value="2"/>
</dbReference>
<sequence>MVRLSIYFNDKRKENVFFVEQNIFYRILAAFYRSRLMKEEEDMYEEEEPSVGPTMEELRLPDSLEPVWYNMTLKMNLPGYVMLPEGKNFTTDGNIMIKLNVKQPTSEIVLNAKDLNFPTDVNKVKILTERTTTRGARHVMADSSGMENFTTEENESSTSPEMEKPTETVMVPVKRLELVEVGTKVKNIVYNSTLEKVSLILDGSLEAGSSVILQLPFSGLISDNNTGLFFSNYMKSDGQSRFVAVTDIQPSSARQLFPSFDERRFSAPLSLTILHPKGTMTRANAMEIEDAKA</sequence>
<reference evidence="2 3" key="1">
    <citation type="submission" date="2019-10" db="EMBL/GenBank/DDBJ databases">
        <title>Assembly and Annotation for the nematode Trichostrongylus colubriformis.</title>
        <authorList>
            <person name="Martin J."/>
        </authorList>
    </citation>
    <scope>NUCLEOTIDE SEQUENCE [LARGE SCALE GENOMIC DNA]</scope>
    <source>
        <strain evidence="2">G859</strain>
        <tissue evidence="2">Whole worm</tissue>
    </source>
</reference>
<dbReference type="Proteomes" id="UP001331761">
    <property type="component" value="Unassembled WGS sequence"/>
</dbReference>
<feature type="non-terminal residue" evidence="2">
    <location>
        <position position="293"/>
    </location>
</feature>
<gene>
    <name evidence="2" type="ORF">GCK32_015126</name>
</gene>
<dbReference type="InterPro" id="IPR042097">
    <property type="entry name" value="Aminopeptidase_N-like_N_sf"/>
</dbReference>
<dbReference type="GO" id="GO:0016020">
    <property type="term" value="C:membrane"/>
    <property type="evidence" value="ECO:0007669"/>
    <property type="project" value="TreeGrafter"/>
</dbReference>
<dbReference type="GO" id="GO:0070006">
    <property type="term" value="F:metalloaminopeptidase activity"/>
    <property type="evidence" value="ECO:0007669"/>
    <property type="project" value="TreeGrafter"/>
</dbReference>
<dbReference type="Gene3D" id="2.60.40.1730">
    <property type="entry name" value="tricorn interacting facor f3 domain"/>
    <property type="match status" value="1"/>
</dbReference>
<evidence type="ECO:0000313" key="2">
    <source>
        <dbReference type="EMBL" id="KAK5974170.1"/>
    </source>
</evidence>